<comment type="caution">
    <text evidence="6">The sequence shown here is derived from an EMBL/GenBank/DDBJ whole genome shotgun (WGS) entry which is preliminary data.</text>
</comment>
<dbReference type="OrthoDB" id="3360290at2759"/>
<reference evidence="6 7" key="1">
    <citation type="submission" date="2019-05" db="EMBL/GenBank/DDBJ databases">
        <title>Sporisorium graminicola CBS 10092 draft sequencing and annotation.</title>
        <authorList>
            <person name="Solano-Gonzalez S."/>
            <person name="Caddick M.X."/>
            <person name="Darby A."/>
        </authorList>
    </citation>
    <scope>NUCLEOTIDE SEQUENCE [LARGE SCALE GENOMIC DNA]</scope>
    <source>
        <strain evidence="6 7">CBS 10092</strain>
    </source>
</reference>
<feature type="compositionally biased region" description="Acidic residues" evidence="5">
    <location>
        <begin position="481"/>
        <end position="491"/>
    </location>
</feature>
<gene>
    <name evidence="6" type="ORF">EX895_003586</name>
</gene>
<feature type="compositionally biased region" description="Basic and acidic residues" evidence="5">
    <location>
        <begin position="459"/>
        <end position="471"/>
    </location>
</feature>
<dbReference type="SUPFAM" id="SSF52047">
    <property type="entry name" value="RNI-like"/>
    <property type="match status" value="1"/>
</dbReference>
<accession>A0A4U7KXK8</accession>
<dbReference type="PANTHER" id="PTHR28189:SF1">
    <property type="entry name" value="GUANINE NUCLEOTIDE-BINDING PROTEIN SUBUNIT GAMMA"/>
    <property type="match status" value="1"/>
</dbReference>
<dbReference type="AlphaFoldDB" id="A0A4U7KXK8"/>
<dbReference type="PANTHER" id="PTHR28189">
    <property type="entry name" value="GUANINE NUCLEOTIDE-BINDING PROTEIN SUBUNIT GAMMA"/>
    <property type="match status" value="1"/>
</dbReference>
<keyword evidence="4" id="KW-0807">Transducer</keyword>
<protein>
    <submittedName>
        <fullName evidence="6">Uncharacterized protein</fullName>
    </submittedName>
</protein>
<dbReference type="KEGG" id="sgra:EX895_003586"/>
<feature type="region of interest" description="Disordered" evidence="5">
    <location>
        <begin position="436"/>
        <end position="491"/>
    </location>
</feature>
<dbReference type="InterPro" id="IPR041848">
    <property type="entry name" value="Ste18_fungal"/>
</dbReference>
<evidence type="ECO:0000256" key="4">
    <source>
        <dbReference type="ARBA" id="ARBA00023224"/>
    </source>
</evidence>
<dbReference type="RefSeq" id="XP_029739557.1">
    <property type="nucleotide sequence ID" value="XM_029884184.1"/>
</dbReference>
<evidence type="ECO:0000256" key="2">
    <source>
        <dbReference type="ARBA" id="ARBA00007431"/>
    </source>
</evidence>
<dbReference type="GO" id="GO:0007186">
    <property type="term" value="P:G protein-coupled receptor signaling pathway"/>
    <property type="evidence" value="ECO:0007669"/>
    <property type="project" value="InterPro"/>
</dbReference>
<feature type="compositionally biased region" description="Low complexity" evidence="5">
    <location>
        <begin position="436"/>
        <end position="457"/>
    </location>
</feature>
<keyword evidence="3" id="KW-0472">Membrane</keyword>
<evidence type="ECO:0000256" key="5">
    <source>
        <dbReference type="SAM" id="MobiDB-lite"/>
    </source>
</evidence>
<evidence type="ECO:0000256" key="3">
    <source>
        <dbReference type="ARBA" id="ARBA00023136"/>
    </source>
</evidence>
<evidence type="ECO:0000313" key="6">
    <source>
        <dbReference type="EMBL" id="TKY87572.1"/>
    </source>
</evidence>
<dbReference type="Proteomes" id="UP000306050">
    <property type="component" value="Chromosome SGRAM_21"/>
</dbReference>
<keyword evidence="7" id="KW-1185">Reference proteome</keyword>
<sequence>MTISDSFWSFARLAESWTSTPPPASKPRRRAAVFTQQHIETIGGGSKSALRNAVVGDPRLPVELIVHIVLLAAHHVAQDEPGTSSKQLLELARVSRACHRAIYAALLLPDLRLYGFEQMRSFAVSLDMDRIGIRTIARTRLRSLTLRARSLASLEHGYGPALFDASQAQTHFEKELLPFVRIILSHCHALQTLHLEGVPRGLQRQFAQLSNRLERYSCLVGHYGGDLERDFWLAQRWSRLTHLQLHGPRFRFTPTTASTLAGLPQLQKLGLIVPMIVSSPVSSSVASADSGAIELDLTGSINPLQVLIDRCSTLEVLLLVGHAEKDYVGYTEKYRRWLRGLRRPRLSDAKSATMRLELVSTLRRDDELTDAMPQRRVHPCEVSAWMMQRARHGEQWFDGQEQQKGDSGLDYWIESFELAEHPSTISTGLSTTTTSALMSRTGSNTPSSTTTAALAASRMQERMQHPSRGSDEAIQAVDTLSGDEDVSSDEM</sequence>
<name>A0A4U7KXK8_9BASI</name>
<dbReference type="GO" id="GO:0000750">
    <property type="term" value="P:pheromone-dependent signal transduction involved in conjugation with cellular fusion"/>
    <property type="evidence" value="ECO:0007669"/>
    <property type="project" value="InterPro"/>
</dbReference>
<dbReference type="GO" id="GO:0031681">
    <property type="term" value="F:G-protein beta-subunit binding"/>
    <property type="evidence" value="ECO:0007669"/>
    <property type="project" value="InterPro"/>
</dbReference>
<dbReference type="GeneID" id="40726481"/>
<proteinExistence type="inferred from homology"/>
<organism evidence="6 7">
    <name type="scientific">Sporisorium graminicola</name>
    <dbReference type="NCBI Taxonomy" id="280036"/>
    <lineage>
        <taxon>Eukaryota</taxon>
        <taxon>Fungi</taxon>
        <taxon>Dikarya</taxon>
        <taxon>Basidiomycota</taxon>
        <taxon>Ustilaginomycotina</taxon>
        <taxon>Ustilaginomycetes</taxon>
        <taxon>Ustilaginales</taxon>
        <taxon>Ustilaginaceae</taxon>
        <taxon>Sporisorium</taxon>
    </lineage>
</organism>
<dbReference type="GO" id="GO:0005834">
    <property type="term" value="C:heterotrimeric G-protein complex"/>
    <property type="evidence" value="ECO:0007669"/>
    <property type="project" value="TreeGrafter"/>
</dbReference>
<evidence type="ECO:0000256" key="1">
    <source>
        <dbReference type="ARBA" id="ARBA00004370"/>
    </source>
</evidence>
<dbReference type="EMBL" id="SRRM01000013">
    <property type="protein sequence ID" value="TKY87572.1"/>
    <property type="molecule type" value="Genomic_DNA"/>
</dbReference>
<evidence type="ECO:0000313" key="7">
    <source>
        <dbReference type="Proteomes" id="UP000306050"/>
    </source>
</evidence>
<comment type="subcellular location">
    <subcellularLocation>
        <location evidence="1">Membrane</location>
    </subcellularLocation>
</comment>
<comment type="similarity">
    <text evidence="2">Belongs to the G protein gamma family.</text>
</comment>